<sequence length="499" mass="56209">MIDVLSSRVAVALRRFRVRLPGTRGGSYDPPILRERRDTFVNCLVATAVLLMVIMAILLLIFISVGLREEDHDILSEETPRGNPRVLNPQIVVGTVQTMVYTTGKLVLMGVLLCTVRVRSSIRTFVYPEDGVCAITMFSSLFESRGNTLTPPYKDDLMHFLDTASHHRKTQYGFGIDHENETLMSTLIANPTTKTYLDDMWSHRVYHYGQVNTPPILKGISTLQYVTQSAKGLQMISQLMNDNVDPTRQPSYTVLHYPLIYEWMAADVAKALTSYPVDLLVAFGYTAYSDYGKKNCRVVPPVLHSTELLDSFLLNDTYPVRLVRVMSALVELKKQQTIRTELAVSLGMGGRWYVPALPDNAVGTPGNYPLGHRCTTVSGGDAPPRNQISSIVEACEDPNYNQTFSYDNTFQAMFAFDKSDRTLFTYDSAASLRFKLCETKKKVTDLRYNLVADDIQYEDIDDLCGYGSYSRLRLLNRLALFLAKNYTSPRHESACKLLT</sequence>
<dbReference type="Proteomes" id="UP000821845">
    <property type="component" value="Chromosome 3"/>
</dbReference>
<name>A0ACB7SPE3_HYAAI</name>
<evidence type="ECO:0000313" key="1">
    <source>
        <dbReference type="EMBL" id="KAH6935644.1"/>
    </source>
</evidence>
<organism evidence="1 2">
    <name type="scientific">Hyalomma asiaticum</name>
    <name type="common">Tick</name>
    <dbReference type="NCBI Taxonomy" id="266040"/>
    <lineage>
        <taxon>Eukaryota</taxon>
        <taxon>Metazoa</taxon>
        <taxon>Ecdysozoa</taxon>
        <taxon>Arthropoda</taxon>
        <taxon>Chelicerata</taxon>
        <taxon>Arachnida</taxon>
        <taxon>Acari</taxon>
        <taxon>Parasitiformes</taxon>
        <taxon>Ixodida</taxon>
        <taxon>Ixodoidea</taxon>
        <taxon>Ixodidae</taxon>
        <taxon>Hyalomminae</taxon>
        <taxon>Hyalomma</taxon>
    </lineage>
</organism>
<proteinExistence type="predicted"/>
<evidence type="ECO:0000313" key="2">
    <source>
        <dbReference type="Proteomes" id="UP000821845"/>
    </source>
</evidence>
<dbReference type="EMBL" id="CM023483">
    <property type="protein sequence ID" value="KAH6935644.1"/>
    <property type="molecule type" value="Genomic_DNA"/>
</dbReference>
<keyword evidence="2" id="KW-1185">Reference proteome</keyword>
<comment type="caution">
    <text evidence="1">The sequence shown here is derived from an EMBL/GenBank/DDBJ whole genome shotgun (WGS) entry which is preliminary data.</text>
</comment>
<gene>
    <name evidence="1" type="ORF">HPB50_007447</name>
</gene>
<protein>
    <submittedName>
        <fullName evidence="1">Uncharacterized protein</fullName>
    </submittedName>
</protein>
<accession>A0ACB7SPE3</accession>
<reference evidence="1" key="1">
    <citation type="submission" date="2020-05" db="EMBL/GenBank/DDBJ databases">
        <title>Large-scale comparative analyses of tick genomes elucidate their genetic diversity and vector capacities.</title>
        <authorList>
            <person name="Jia N."/>
            <person name="Wang J."/>
            <person name="Shi W."/>
            <person name="Du L."/>
            <person name="Sun Y."/>
            <person name="Zhan W."/>
            <person name="Jiang J."/>
            <person name="Wang Q."/>
            <person name="Zhang B."/>
            <person name="Ji P."/>
            <person name="Sakyi L.B."/>
            <person name="Cui X."/>
            <person name="Yuan T."/>
            <person name="Jiang B."/>
            <person name="Yang W."/>
            <person name="Lam T.T.-Y."/>
            <person name="Chang Q."/>
            <person name="Ding S."/>
            <person name="Wang X."/>
            <person name="Zhu J."/>
            <person name="Ruan X."/>
            <person name="Zhao L."/>
            <person name="Wei J."/>
            <person name="Que T."/>
            <person name="Du C."/>
            <person name="Cheng J."/>
            <person name="Dai P."/>
            <person name="Han X."/>
            <person name="Huang E."/>
            <person name="Gao Y."/>
            <person name="Liu J."/>
            <person name="Shao H."/>
            <person name="Ye R."/>
            <person name="Li L."/>
            <person name="Wei W."/>
            <person name="Wang X."/>
            <person name="Wang C."/>
            <person name="Yang T."/>
            <person name="Huo Q."/>
            <person name="Li W."/>
            <person name="Guo W."/>
            <person name="Chen H."/>
            <person name="Zhou L."/>
            <person name="Ni X."/>
            <person name="Tian J."/>
            <person name="Zhou Y."/>
            <person name="Sheng Y."/>
            <person name="Liu T."/>
            <person name="Pan Y."/>
            <person name="Xia L."/>
            <person name="Li J."/>
            <person name="Zhao F."/>
            <person name="Cao W."/>
        </authorList>
    </citation>
    <scope>NUCLEOTIDE SEQUENCE</scope>
    <source>
        <strain evidence="1">Hyas-2018</strain>
    </source>
</reference>